<gene>
    <name evidence="4" type="ORF">DLAC_08848</name>
</gene>
<evidence type="ECO:0000256" key="1">
    <source>
        <dbReference type="ARBA" id="ARBA00022468"/>
    </source>
</evidence>
<proteinExistence type="predicted"/>
<evidence type="ECO:0000313" key="4">
    <source>
        <dbReference type="EMBL" id="KYQ90245.1"/>
    </source>
</evidence>
<feature type="domain" description="C2" evidence="2">
    <location>
        <begin position="1"/>
        <end position="116"/>
    </location>
</feature>
<dbReference type="InParanoid" id="A0A151Z8I0"/>
<comment type="caution">
    <text evidence="4">The sequence shown here is derived from an EMBL/GenBank/DDBJ whole genome shotgun (WGS) entry which is preliminary data.</text>
</comment>
<dbReference type="STRING" id="361077.A0A151Z8I0"/>
<dbReference type="InterPro" id="IPR000008">
    <property type="entry name" value="C2_dom"/>
</dbReference>
<dbReference type="InterPro" id="IPR039360">
    <property type="entry name" value="Ras_GTPase"/>
</dbReference>
<dbReference type="Proteomes" id="UP000076078">
    <property type="component" value="Unassembled WGS sequence"/>
</dbReference>
<dbReference type="AlphaFoldDB" id="A0A151Z8I0"/>
<dbReference type="InterPro" id="IPR008936">
    <property type="entry name" value="Rho_GTPase_activation_prot"/>
</dbReference>
<feature type="domain" description="Ras-GAP" evidence="3">
    <location>
        <begin position="169"/>
        <end position="367"/>
    </location>
</feature>
<sequence length="480" mass="54689">MTKNEFGKLYIKIVSAKNTLALDLTGTSDPYCLISLIYNVQTGFTNNSPIYKTEIIPKTLNPIWKDEEFIFDINQPSQEIYLEMWDEDKVSKDDFMGMIKLSVEDLIRGSKLEGSTTILDLPLKSRKSKSKEKNRGTIQIHYQYWSQSDLISPLIRESLLIKSITKILHQDEFAKSLMFILANNGHLLETLGDILTVEIENTDNINVLFRTDSLATKITVSTFKIIGYNYLEAVILPLIKNICNDNLQLEVDPLKGPITEKQSSDNLKIILNYCDGILNSIQNSIHLIPEEMKQLLCLILNQVQKKFPSETKESSLKSVGGFFFLRFLVPTLFSRGSLLPSDDGSNISHESRRTLTLISKILQNISNQLIITKETFLLECNPYISTKIPLVIDILQKVSSPKSLESDHCQSFKSMFTCDDSTLFKYSDQVYMGILEKKQLISTKISSLNENSLSLLDQLEKRCSLFDIQSKQDSKKYILK</sequence>
<dbReference type="SMART" id="SM00323">
    <property type="entry name" value="RasGAP"/>
    <property type="match status" value="1"/>
</dbReference>
<keyword evidence="5" id="KW-1185">Reference proteome</keyword>
<dbReference type="OMA" id="ISSELMY"/>
<dbReference type="OrthoDB" id="17673at2759"/>
<evidence type="ECO:0000259" key="2">
    <source>
        <dbReference type="PROSITE" id="PS50004"/>
    </source>
</evidence>
<dbReference type="GO" id="GO:0005096">
    <property type="term" value="F:GTPase activator activity"/>
    <property type="evidence" value="ECO:0007669"/>
    <property type="project" value="UniProtKB-KW"/>
</dbReference>
<dbReference type="PROSITE" id="PS50004">
    <property type="entry name" value="C2"/>
    <property type="match status" value="1"/>
</dbReference>
<name>A0A151Z8I0_TIELA</name>
<dbReference type="SUPFAM" id="SSF48350">
    <property type="entry name" value="GTPase activation domain, GAP"/>
    <property type="match status" value="1"/>
</dbReference>
<dbReference type="CDD" id="cd00030">
    <property type="entry name" value="C2"/>
    <property type="match status" value="1"/>
</dbReference>
<evidence type="ECO:0000259" key="3">
    <source>
        <dbReference type="PROSITE" id="PS50018"/>
    </source>
</evidence>
<dbReference type="InterPro" id="IPR035892">
    <property type="entry name" value="C2_domain_sf"/>
</dbReference>
<organism evidence="4 5">
    <name type="scientific">Tieghemostelium lacteum</name>
    <name type="common">Slime mold</name>
    <name type="synonym">Dictyostelium lacteum</name>
    <dbReference type="NCBI Taxonomy" id="361077"/>
    <lineage>
        <taxon>Eukaryota</taxon>
        <taxon>Amoebozoa</taxon>
        <taxon>Evosea</taxon>
        <taxon>Eumycetozoa</taxon>
        <taxon>Dictyostelia</taxon>
        <taxon>Dictyosteliales</taxon>
        <taxon>Raperosteliaceae</taxon>
        <taxon>Tieghemostelium</taxon>
    </lineage>
</organism>
<dbReference type="InterPro" id="IPR001936">
    <property type="entry name" value="RasGAP_dom"/>
</dbReference>
<reference evidence="4 5" key="1">
    <citation type="submission" date="2015-12" db="EMBL/GenBank/DDBJ databases">
        <title>Dictyostelia acquired genes for synthesis and detection of signals that induce cell-type specialization by lateral gene transfer from prokaryotes.</title>
        <authorList>
            <person name="Gloeckner G."/>
            <person name="Schaap P."/>
        </authorList>
    </citation>
    <scope>NUCLEOTIDE SEQUENCE [LARGE SCALE GENOMIC DNA]</scope>
    <source>
        <strain evidence="4 5">TK</strain>
    </source>
</reference>
<accession>A0A151Z8I0</accession>
<dbReference type="PANTHER" id="PTHR10194">
    <property type="entry name" value="RAS GTPASE-ACTIVATING PROTEINS"/>
    <property type="match status" value="1"/>
</dbReference>
<dbReference type="SMART" id="SM00239">
    <property type="entry name" value="C2"/>
    <property type="match status" value="1"/>
</dbReference>
<dbReference type="Gene3D" id="1.10.506.10">
    <property type="entry name" value="GTPase Activation - p120gap, domain 1"/>
    <property type="match status" value="2"/>
</dbReference>
<dbReference type="Gene3D" id="2.60.40.150">
    <property type="entry name" value="C2 domain"/>
    <property type="match status" value="1"/>
</dbReference>
<dbReference type="SUPFAM" id="SSF49562">
    <property type="entry name" value="C2 domain (Calcium/lipid-binding domain, CaLB)"/>
    <property type="match status" value="1"/>
</dbReference>
<dbReference type="Pfam" id="PF00168">
    <property type="entry name" value="C2"/>
    <property type="match status" value="1"/>
</dbReference>
<evidence type="ECO:0000313" key="5">
    <source>
        <dbReference type="Proteomes" id="UP000076078"/>
    </source>
</evidence>
<dbReference type="CDD" id="cd04519">
    <property type="entry name" value="RasGAP"/>
    <property type="match status" value="1"/>
</dbReference>
<dbReference type="PANTHER" id="PTHR10194:SF149">
    <property type="entry name" value="C2 DOMAIN-CONTAINING PROTEIN"/>
    <property type="match status" value="1"/>
</dbReference>
<dbReference type="PROSITE" id="PS50018">
    <property type="entry name" value="RAS_GTPASE_ACTIV_2"/>
    <property type="match status" value="1"/>
</dbReference>
<dbReference type="EMBL" id="LODT01000037">
    <property type="protein sequence ID" value="KYQ90245.1"/>
    <property type="molecule type" value="Genomic_DNA"/>
</dbReference>
<keyword evidence="1" id="KW-0343">GTPase activation</keyword>
<dbReference type="Pfam" id="PF00616">
    <property type="entry name" value="RasGAP"/>
    <property type="match status" value="1"/>
</dbReference>
<protein>
    <submittedName>
        <fullName evidence="4">C2 domain-containing protein</fullName>
    </submittedName>
</protein>